<evidence type="ECO:0000256" key="1">
    <source>
        <dbReference type="SAM" id="Phobius"/>
    </source>
</evidence>
<dbReference type="EMBL" id="JBDODL010003663">
    <property type="protein sequence ID" value="MES1922775.1"/>
    <property type="molecule type" value="Genomic_DNA"/>
</dbReference>
<keyword evidence="1" id="KW-0812">Transmembrane</keyword>
<feature type="transmembrane region" description="Helical" evidence="1">
    <location>
        <begin position="35"/>
        <end position="63"/>
    </location>
</feature>
<keyword evidence="3" id="KW-1185">Reference proteome</keyword>
<comment type="caution">
    <text evidence="2">The sequence shown here is derived from an EMBL/GenBank/DDBJ whole genome shotgun (WGS) entry which is preliminary data.</text>
</comment>
<evidence type="ECO:0000313" key="2">
    <source>
        <dbReference type="EMBL" id="MES1922775.1"/>
    </source>
</evidence>
<keyword evidence="1" id="KW-0472">Membrane</keyword>
<keyword evidence="1" id="KW-1133">Transmembrane helix</keyword>
<organism evidence="2 3">
    <name type="scientific">Bonamia ostreae</name>
    <dbReference type="NCBI Taxonomy" id="126728"/>
    <lineage>
        <taxon>Eukaryota</taxon>
        <taxon>Sar</taxon>
        <taxon>Rhizaria</taxon>
        <taxon>Endomyxa</taxon>
        <taxon>Ascetosporea</taxon>
        <taxon>Haplosporida</taxon>
        <taxon>Bonamia</taxon>
    </lineage>
</organism>
<sequence>MIPPHYSYTYIKSFCTKHGIPFEHGALSDRDLYDILVMIIFLLRKYAIHALLFSTVVELYTLFRIDKARKDKQHRKISESAYKREILKRGIGSLSAILGTTIGCA</sequence>
<gene>
    <name evidence="2" type="ORF">MHBO_004299</name>
</gene>
<dbReference type="Proteomes" id="UP001439008">
    <property type="component" value="Unassembled WGS sequence"/>
</dbReference>
<reference evidence="2 3" key="1">
    <citation type="journal article" date="2024" name="BMC Biol.">
        <title>Comparative genomics of Ascetosporea gives new insight into the evolutionary basis for animal parasitism in Rhizaria.</title>
        <authorList>
            <person name="Hiltunen Thoren M."/>
            <person name="Onut-Brannstrom I."/>
            <person name="Alfjorden A."/>
            <person name="Peckova H."/>
            <person name="Swords F."/>
            <person name="Hooper C."/>
            <person name="Holzer A.S."/>
            <person name="Bass D."/>
            <person name="Burki F."/>
        </authorList>
    </citation>
    <scope>NUCLEOTIDE SEQUENCE [LARGE SCALE GENOMIC DNA]</scope>
    <source>
        <strain evidence="2">20-A016</strain>
    </source>
</reference>
<name>A0ABV2ASX4_9EUKA</name>
<proteinExistence type="predicted"/>
<evidence type="ECO:0000313" key="3">
    <source>
        <dbReference type="Proteomes" id="UP001439008"/>
    </source>
</evidence>
<accession>A0ABV2ASX4</accession>
<protein>
    <submittedName>
        <fullName evidence="2">Uncharacterized protein</fullName>
    </submittedName>
</protein>
<feature type="non-terminal residue" evidence="2">
    <location>
        <position position="105"/>
    </location>
</feature>